<dbReference type="AlphaFoldDB" id="A0A1I7WH01"/>
<organism evidence="1 2">
    <name type="scientific">Heterorhabditis bacteriophora</name>
    <name type="common">Entomopathogenic nematode worm</name>
    <dbReference type="NCBI Taxonomy" id="37862"/>
    <lineage>
        <taxon>Eukaryota</taxon>
        <taxon>Metazoa</taxon>
        <taxon>Ecdysozoa</taxon>
        <taxon>Nematoda</taxon>
        <taxon>Chromadorea</taxon>
        <taxon>Rhabditida</taxon>
        <taxon>Rhabditina</taxon>
        <taxon>Rhabditomorpha</taxon>
        <taxon>Strongyloidea</taxon>
        <taxon>Heterorhabditidae</taxon>
        <taxon>Heterorhabditis</taxon>
    </lineage>
</organism>
<dbReference type="WBParaSite" id="Hba_04273">
    <property type="protein sequence ID" value="Hba_04273"/>
    <property type="gene ID" value="Hba_04273"/>
</dbReference>
<protein>
    <submittedName>
        <fullName evidence="2">50S ribosomal protein L18</fullName>
    </submittedName>
</protein>
<reference evidence="2" key="1">
    <citation type="submission" date="2016-11" db="UniProtKB">
        <authorList>
            <consortium name="WormBaseParasite"/>
        </authorList>
    </citation>
    <scope>IDENTIFICATION</scope>
</reference>
<accession>A0A1I7WH01</accession>
<evidence type="ECO:0000313" key="1">
    <source>
        <dbReference type="Proteomes" id="UP000095283"/>
    </source>
</evidence>
<proteinExistence type="predicted"/>
<sequence>MSSHIDQLRRCIPARKSAGLKRTASPNIAKSSKQSLCGIVRAMPRCGKIAVVTRKPLVMNITKLQHVCIFGRVAQENNGV</sequence>
<evidence type="ECO:0000313" key="2">
    <source>
        <dbReference type="WBParaSite" id="Hba_04273"/>
    </source>
</evidence>
<name>A0A1I7WH01_HETBA</name>
<dbReference type="Proteomes" id="UP000095283">
    <property type="component" value="Unplaced"/>
</dbReference>
<keyword evidence="1" id="KW-1185">Reference proteome</keyword>